<accession>A0ABW1P765</accession>
<dbReference type="Proteomes" id="UP001596220">
    <property type="component" value="Unassembled WGS sequence"/>
</dbReference>
<evidence type="ECO:0000313" key="2">
    <source>
        <dbReference type="Proteomes" id="UP001596220"/>
    </source>
</evidence>
<dbReference type="RefSeq" id="WP_380637043.1">
    <property type="nucleotide sequence ID" value="NZ_JBHSQO010000014.1"/>
</dbReference>
<gene>
    <name evidence="1" type="ORF">ACFP3R_16300</name>
</gene>
<organism evidence="1 2">
    <name type="scientific">Saccharothrix lopnurensis</name>
    <dbReference type="NCBI Taxonomy" id="1670621"/>
    <lineage>
        <taxon>Bacteria</taxon>
        <taxon>Bacillati</taxon>
        <taxon>Actinomycetota</taxon>
        <taxon>Actinomycetes</taxon>
        <taxon>Pseudonocardiales</taxon>
        <taxon>Pseudonocardiaceae</taxon>
        <taxon>Saccharothrix</taxon>
    </lineage>
</organism>
<proteinExistence type="predicted"/>
<sequence length="150" mass="15919">MTKRTMTHELAKDARNAGGAIYAAADRLPVMRLMMVSRSGVELTVQDSEDGPPAFRGLLPVVRCAAEFGVPVLVELDGVGPWGTGGLRAWCNVVLPGQHVVSVETLSFAVNGHAARWLVEDVLGRDLEEVEFEVPAAELLAAIESAGGAR</sequence>
<evidence type="ECO:0000313" key="1">
    <source>
        <dbReference type="EMBL" id="MFC6090842.1"/>
    </source>
</evidence>
<dbReference type="EMBL" id="JBHSQO010000014">
    <property type="protein sequence ID" value="MFC6090842.1"/>
    <property type="molecule type" value="Genomic_DNA"/>
</dbReference>
<keyword evidence="2" id="KW-1185">Reference proteome</keyword>
<reference evidence="2" key="1">
    <citation type="journal article" date="2019" name="Int. J. Syst. Evol. Microbiol.">
        <title>The Global Catalogue of Microorganisms (GCM) 10K type strain sequencing project: providing services to taxonomists for standard genome sequencing and annotation.</title>
        <authorList>
            <consortium name="The Broad Institute Genomics Platform"/>
            <consortium name="The Broad Institute Genome Sequencing Center for Infectious Disease"/>
            <person name="Wu L."/>
            <person name="Ma J."/>
        </authorList>
    </citation>
    <scope>NUCLEOTIDE SEQUENCE [LARGE SCALE GENOMIC DNA]</scope>
    <source>
        <strain evidence="2">CGMCC 4.7246</strain>
    </source>
</reference>
<name>A0ABW1P765_9PSEU</name>
<protein>
    <submittedName>
        <fullName evidence="1">Uncharacterized protein</fullName>
    </submittedName>
</protein>
<comment type="caution">
    <text evidence="1">The sequence shown here is derived from an EMBL/GenBank/DDBJ whole genome shotgun (WGS) entry which is preliminary data.</text>
</comment>